<evidence type="ECO:0000313" key="14">
    <source>
        <dbReference type="EMBL" id="KAK4107834.1"/>
    </source>
</evidence>
<keyword evidence="6" id="KW-0413">Isomerase</keyword>
<dbReference type="InterPro" id="IPR027417">
    <property type="entry name" value="P-loop_NTPase"/>
</dbReference>
<gene>
    <name evidence="14" type="ORF">N656DRAFT_802281</name>
</gene>
<dbReference type="SUPFAM" id="SSF158702">
    <property type="entry name" value="Sec63 N-terminal domain-like"/>
    <property type="match status" value="1"/>
</dbReference>
<evidence type="ECO:0000313" key="15">
    <source>
        <dbReference type="Proteomes" id="UP001302812"/>
    </source>
</evidence>
<feature type="domain" description="Helicase C-terminal" evidence="13">
    <location>
        <begin position="433"/>
        <end position="621"/>
    </location>
</feature>
<dbReference type="Pfam" id="PF00270">
    <property type="entry name" value="DEAD"/>
    <property type="match status" value="1"/>
</dbReference>
<dbReference type="SMART" id="SM00490">
    <property type="entry name" value="HELICc"/>
    <property type="match status" value="1"/>
</dbReference>
<dbReference type="CDD" id="cd18795">
    <property type="entry name" value="SF2_C_Ski2"/>
    <property type="match status" value="1"/>
</dbReference>
<dbReference type="GO" id="GO:0016787">
    <property type="term" value="F:hydrolase activity"/>
    <property type="evidence" value="ECO:0007669"/>
    <property type="project" value="UniProtKB-KW"/>
</dbReference>
<keyword evidence="4" id="KW-0347">Helicase</keyword>
<dbReference type="SMART" id="SM00973">
    <property type="entry name" value="Sec63"/>
    <property type="match status" value="1"/>
</dbReference>
<dbReference type="Pfam" id="PF00271">
    <property type="entry name" value="Helicase_C"/>
    <property type="match status" value="1"/>
</dbReference>
<feature type="region of interest" description="Disordered" evidence="11">
    <location>
        <begin position="1137"/>
        <end position="1238"/>
    </location>
</feature>
<dbReference type="FunFam" id="1.10.10.10:FF:000012">
    <property type="entry name" value="U5 small nuclear ribonucleoprotein helicase"/>
    <property type="match status" value="1"/>
</dbReference>
<evidence type="ECO:0000256" key="4">
    <source>
        <dbReference type="ARBA" id="ARBA00022806"/>
    </source>
</evidence>
<sequence>MAARLELDDFDREVLGLPPLPFYQTDSFVEQRRPAGFPSSISHPRMLDRENEYGTPYGVPPAYPFPAAQIQPRPALQDRAYEVPHRSNMTRAPAYHLREPPRSSQWETAALQSASYQLDPPSTGSTTSRFPALGSSSPTARLSARKQKTAQTLPASDSSQSLDLSPPGQPPRVSQSDPTFPTPVVHGIPLVSLRQALPDKFRTIFPYELFNAVQSKCFNVVYGTNDNVVVAAPTGSGKTTILELAICKLALDRGNENFKIVYQAPTKALCSEKARDWEKKFSHMNLKCAELTGDTSQAEMRRVSDASIIVTTPEKWDSITRKWQDHRRLLQLVELFLIDEVHILKDVRGATLEAVVSRMKTIGANVRFIALSATVPNSDDIARWLGRNHTNQQLPAHREAFGEEFRPVKLQKFVYGFDSSSNDFIFDKFLDQKLPGLISKHTRRKPILVFCFTRKSCESTASMLAEYASGRSEGDKLWPVPTGRVAVVNRDLQEIVRFGVAFHHAGLDAQDRATIEQHFLKGQLGVICCTSTLAVGINLPCHTVVLKGTVGFTDEKLEEYSDLEVMQMLGRAGRPQFDDSATAIILTRATNKQRYEKMVSGQEILESTLHLNLIEHLNSEICLGTINSLLTAKTWLGGTFLSVRLRRNPAYYQLTGGATALSQIDEKLEEICERDIKQLQEAELVTEHNNMFKCTEYGLAMSKYMVEFNTMKLLLQIPRAVGMEALITILSQASEFKEFRFKPAERPLFREINQSPLILYPIKETVNQTRHKISLMIQAHLGCVQYPDSSEAAKVRRQLMVERKLVFERLNRLIRAVIDCKGYDRDSVGVRNALELARALAAGSWEGRATQLTQIPNIGPAGMRKLASKDIRTVLELADKTHDEIERLMSRQPPFGKNLQSHLEQFPRLAMDVVMVDKKIQPRSPDPVVIDVKATVRYLNHKGLPVWLQRVPALTFLAESNDGTLVYFWRGSMRKLDKQSGLELKFSVGLRDGRDCVTCYFSCEEIVGTIVSQTLEPKIPAAAFLTPPAQRNLVPVPRTKTSPRDYPNSDEIEDSDLLAAERALSQHANDTTEMEEEYPPVEDLLDLSPAESHEDGEEANLQFDASFDGEDEESSHTSMREPVQLPNGRWRCNHACSGGVPTRSGKPCTHRCCKEGIDKPRRRPLRRPKRNADEPVPGHATYAAAIGQSNVRQQQSGVAPSSRALGQTKRRKIQPMKSSTETSFATLSERPAISSKSGWEDLSDIDCIDLSFTDEEKDDTDALKNRTNDSDQLPEKERKAPQQTAHKHAHKELRGQSNWPKATLTPNETARPSGPPSSGARTHDYFDDDDFSLDEELSAPVTTAHIPTTTPFKSGASDEVLYQGICKRFSETSSAPMSDKTALSEAMPGVAEKPASSQQSSTLFVEQTPVKMATKQPDETLAMNESVTARAAVTHQFGSDRTLKQDNEPDWVAQFDPELVNMFRGYVTFV</sequence>
<feature type="compositionally biased region" description="Low complexity" evidence="11">
    <location>
        <begin position="153"/>
        <end position="166"/>
    </location>
</feature>
<evidence type="ECO:0000256" key="3">
    <source>
        <dbReference type="ARBA" id="ARBA00022801"/>
    </source>
</evidence>
<evidence type="ECO:0000256" key="1">
    <source>
        <dbReference type="ARBA" id="ARBA00010140"/>
    </source>
</evidence>
<dbReference type="RefSeq" id="XP_064665404.1">
    <property type="nucleotide sequence ID" value="XM_064818222.1"/>
</dbReference>
<feature type="compositionally biased region" description="Polar residues" evidence="11">
    <location>
        <begin position="113"/>
        <end position="140"/>
    </location>
</feature>
<dbReference type="InterPro" id="IPR014001">
    <property type="entry name" value="Helicase_ATP-bd"/>
</dbReference>
<dbReference type="GO" id="GO:0043138">
    <property type="term" value="F:3'-5' DNA helicase activity"/>
    <property type="evidence" value="ECO:0007669"/>
    <property type="project" value="UniProtKB-EC"/>
</dbReference>
<dbReference type="InterPro" id="IPR001650">
    <property type="entry name" value="Helicase_C-like"/>
</dbReference>
<dbReference type="InterPro" id="IPR004179">
    <property type="entry name" value="Sec63-dom"/>
</dbReference>
<feature type="compositionally biased region" description="Basic and acidic residues" evidence="11">
    <location>
        <begin position="1260"/>
        <end position="1280"/>
    </location>
</feature>
<dbReference type="FunFam" id="1.10.3380.10:FF:000012">
    <property type="entry name" value="DEAD/DEAH box DNA helicase"/>
    <property type="match status" value="1"/>
</dbReference>
<dbReference type="GO" id="GO:0005524">
    <property type="term" value="F:ATP binding"/>
    <property type="evidence" value="ECO:0007669"/>
    <property type="project" value="UniProtKB-KW"/>
</dbReference>
<dbReference type="Gene3D" id="1.10.3380.10">
    <property type="entry name" value="Sec63 N-terminal domain-like domain"/>
    <property type="match status" value="1"/>
</dbReference>
<dbReference type="GO" id="GO:0003676">
    <property type="term" value="F:nucleic acid binding"/>
    <property type="evidence" value="ECO:0007669"/>
    <property type="project" value="InterPro"/>
</dbReference>
<organism evidence="14 15">
    <name type="scientific">Canariomyces notabilis</name>
    <dbReference type="NCBI Taxonomy" id="2074819"/>
    <lineage>
        <taxon>Eukaryota</taxon>
        <taxon>Fungi</taxon>
        <taxon>Dikarya</taxon>
        <taxon>Ascomycota</taxon>
        <taxon>Pezizomycotina</taxon>
        <taxon>Sordariomycetes</taxon>
        <taxon>Sordariomycetidae</taxon>
        <taxon>Sordariales</taxon>
        <taxon>Chaetomiaceae</taxon>
        <taxon>Canariomyces</taxon>
    </lineage>
</organism>
<dbReference type="PANTHER" id="PTHR47835">
    <property type="entry name" value="HFM1, ATP DEPENDENT DNA HELICASE HOMOLOG"/>
    <property type="match status" value="1"/>
</dbReference>
<feature type="compositionally biased region" description="Polar residues" evidence="11">
    <location>
        <begin position="1187"/>
        <end position="1199"/>
    </location>
</feature>
<dbReference type="Proteomes" id="UP001302812">
    <property type="component" value="Unassembled WGS sequence"/>
</dbReference>
<dbReference type="PROSITE" id="PS51192">
    <property type="entry name" value="HELICASE_ATP_BIND_1"/>
    <property type="match status" value="1"/>
</dbReference>
<feature type="compositionally biased region" description="Polar residues" evidence="11">
    <location>
        <begin position="1295"/>
        <end position="1310"/>
    </location>
</feature>
<evidence type="ECO:0000259" key="12">
    <source>
        <dbReference type="PROSITE" id="PS51192"/>
    </source>
</evidence>
<feature type="domain" description="Helicase ATP-binding" evidence="12">
    <location>
        <begin position="219"/>
        <end position="393"/>
    </location>
</feature>
<protein>
    <recommendedName>
        <fullName evidence="9">DNA 3'-5' helicase</fullName>
        <ecNumber evidence="9">5.6.2.4</ecNumber>
    </recommendedName>
</protein>
<keyword evidence="3 14" id="KW-0378">Hydrolase</keyword>
<keyword evidence="15" id="KW-1185">Reference proteome</keyword>
<comment type="catalytic activity">
    <reaction evidence="8">
        <text>Couples ATP hydrolysis with the unwinding of duplex DNA by translocating in the 3'-5' direction.</text>
        <dbReference type="EC" id="5.6.2.4"/>
    </reaction>
</comment>
<keyword evidence="5" id="KW-0067">ATP-binding</keyword>
<evidence type="ECO:0000256" key="5">
    <source>
        <dbReference type="ARBA" id="ARBA00022840"/>
    </source>
</evidence>
<dbReference type="EMBL" id="MU853368">
    <property type="protein sequence ID" value="KAK4107834.1"/>
    <property type="molecule type" value="Genomic_DNA"/>
</dbReference>
<dbReference type="SUPFAM" id="SSF52540">
    <property type="entry name" value="P-loop containing nucleoside triphosphate hydrolases"/>
    <property type="match status" value="1"/>
</dbReference>
<evidence type="ECO:0000256" key="2">
    <source>
        <dbReference type="ARBA" id="ARBA00022741"/>
    </source>
</evidence>
<dbReference type="Pfam" id="PF02889">
    <property type="entry name" value="Sec63"/>
    <property type="match status" value="1"/>
</dbReference>
<dbReference type="PANTHER" id="PTHR47835:SF3">
    <property type="entry name" value="HELICASE FOR MEIOSIS 1"/>
    <property type="match status" value="1"/>
</dbReference>
<evidence type="ECO:0000259" key="13">
    <source>
        <dbReference type="PROSITE" id="PS51194"/>
    </source>
</evidence>
<dbReference type="PROSITE" id="PS51194">
    <property type="entry name" value="HELICASE_CTER"/>
    <property type="match status" value="1"/>
</dbReference>
<comment type="similarity">
    <text evidence="1">Belongs to the helicase family. SKI2 subfamily.</text>
</comment>
<feature type="region of interest" description="Disordered" evidence="11">
    <location>
        <begin position="88"/>
        <end position="107"/>
    </location>
</feature>
<comment type="caution">
    <text evidence="14">The sequence shown here is derived from an EMBL/GenBank/DDBJ whole genome shotgun (WGS) entry which is preliminary data.</text>
</comment>
<proteinExistence type="inferred from homology"/>
<keyword evidence="2" id="KW-0547">Nucleotide-binding</keyword>
<dbReference type="EC" id="5.6.2.4" evidence="9"/>
<dbReference type="Gene3D" id="1.10.10.10">
    <property type="entry name" value="Winged helix-like DNA-binding domain superfamily/Winged helix DNA-binding domain"/>
    <property type="match status" value="1"/>
</dbReference>
<name>A0AAN6T8C8_9PEZI</name>
<evidence type="ECO:0000256" key="10">
    <source>
        <dbReference type="ARBA" id="ARBA00048988"/>
    </source>
</evidence>
<evidence type="ECO:0000256" key="6">
    <source>
        <dbReference type="ARBA" id="ARBA00023235"/>
    </source>
</evidence>
<dbReference type="InterPro" id="IPR011545">
    <property type="entry name" value="DEAD/DEAH_box_helicase_dom"/>
</dbReference>
<dbReference type="InterPro" id="IPR036388">
    <property type="entry name" value="WH-like_DNA-bd_sf"/>
</dbReference>
<dbReference type="InterPro" id="IPR052247">
    <property type="entry name" value="Meiotic_Crossover_Helicase"/>
</dbReference>
<dbReference type="Gene3D" id="3.40.50.300">
    <property type="entry name" value="P-loop containing nucleotide triphosphate hydrolases"/>
    <property type="match status" value="2"/>
</dbReference>
<keyword evidence="7" id="KW-0469">Meiosis</keyword>
<accession>A0AAN6T8C8</accession>
<reference evidence="14" key="1">
    <citation type="journal article" date="2023" name="Mol. Phylogenet. Evol.">
        <title>Genome-scale phylogeny and comparative genomics of the fungal order Sordariales.</title>
        <authorList>
            <person name="Hensen N."/>
            <person name="Bonometti L."/>
            <person name="Westerberg I."/>
            <person name="Brannstrom I.O."/>
            <person name="Guillou S."/>
            <person name="Cros-Aarteil S."/>
            <person name="Calhoun S."/>
            <person name="Haridas S."/>
            <person name="Kuo A."/>
            <person name="Mondo S."/>
            <person name="Pangilinan J."/>
            <person name="Riley R."/>
            <person name="LaButti K."/>
            <person name="Andreopoulos B."/>
            <person name="Lipzen A."/>
            <person name="Chen C."/>
            <person name="Yan M."/>
            <person name="Daum C."/>
            <person name="Ng V."/>
            <person name="Clum A."/>
            <person name="Steindorff A."/>
            <person name="Ohm R.A."/>
            <person name="Martin F."/>
            <person name="Silar P."/>
            <person name="Natvig D.O."/>
            <person name="Lalanne C."/>
            <person name="Gautier V."/>
            <person name="Ament-Velasquez S.L."/>
            <person name="Kruys A."/>
            <person name="Hutchinson M.I."/>
            <person name="Powell A.J."/>
            <person name="Barry K."/>
            <person name="Miller A.N."/>
            <person name="Grigoriev I.V."/>
            <person name="Debuchy R."/>
            <person name="Gladieux P."/>
            <person name="Hiltunen Thoren M."/>
            <person name="Johannesson H."/>
        </authorList>
    </citation>
    <scope>NUCLEOTIDE SEQUENCE</scope>
    <source>
        <strain evidence="14">CBS 508.74</strain>
    </source>
</reference>
<dbReference type="Pfam" id="PF23445">
    <property type="entry name" value="WHD_SNRNP200"/>
    <property type="match status" value="1"/>
</dbReference>
<dbReference type="SMART" id="SM00487">
    <property type="entry name" value="DEXDc"/>
    <property type="match status" value="1"/>
</dbReference>
<feature type="compositionally biased region" description="Basic residues" evidence="11">
    <location>
        <begin position="1160"/>
        <end position="1169"/>
    </location>
</feature>
<reference evidence="14" key="2">
    <citation type="submission" date="2023-05" db="EMBL/GenBank/DDBJ databases">
        <authorList>
            <consortium name="Lawrence Berkeley National Laboratory"/>
            <person name="Steindorff A."/>
            <person name="Hensen N."/>
            <person name="Bonometti L."/>
            <person name="Westerberg I."/>
            <person name="Brannstrom I.O."/>
            <person name="Guillou S."/>
            <person name="Cros-Aarteil S."/>
            <person name="Calhoun S."/>
            <person name="Haridas S."/>
            <person name="Kuo A."/>
            <person name="Mondo S."/>
            <person name="Pangilinan J."/>
            <person name="Riley R."/>
            <person name="Labutti K."/>
            <person name="Andreopoulos B."/>
            <person name="Lipzen A."/>
            <person name="Chen C."/>
            <person name="Yanf M."/>
            <person name="Daum C."/>
            <person name="Ng V."/>
            <person name="Clum A."/>
            <person name="Ohm R."/>
            <person name="Martin F."/>
            <person name="Silar P."/>
            <person name="Natvig D."/>
            <person name="Lalanne C."/>
            <person name="Gautier V."/>
            <person name="Ament-Velasquez S.L."/>
            <person name="Kruys A."/>
            <person name="Hutchinson M.I."/>
            <person name="Powell A.J."/>
            <person name="Barry K."/>
            <person name="Miller A.N."/>
            <person name="Grigoriev I.V."/>
            <person name="Debuchy R."/>
            <person name="Gladieux P."/>
            <person name="Thoren M.H."/>
            <person name="Johannesson H."/>
        </authorList>
    </citation>
    <scope>NUCLEOTIDE SEQUENCE</scope>
    <source>
        <strain evidence="14">CBS 508.74</strain>
    </source>
</reference>
<evidence type="ECO:0000256" key="7">
    <source>
        <dbReference type="ARBA" id="ARBA00023254"/>
    </source>
</evidence>
<evidence type="ECO:0000256" key="9">
    <source>
        <dbReference type="ARBA" id="ARBA00034808"/>
    </source>
</evidence>
<feature type="region of interest" description="Disordered" evidence="11">
    <location>
        <begin position="1257"/>
        <end position="1328"/>
    </location>
</feature>
<dbReference type="InterPro" id="IPR057842">
    <property type="entry name" value="WH_MER3"/>
</dbReference>
<evidence type="ECO:0000256" key="8">
    <source>
        <dbReference type="ARBA" id="ARBA00034617"/>
    </source>
</evidence>
<dbReference type="GO" id="GO:0051321">
    <property type="term" value="P:meiotic cell cycle"/>
    <property type="evidence" value="ECO:0007669"/>
    <property type="project" value="UniProtKB-KW"/>
</dbReference>
<evidence type="ECO:0000256" key="11">
    <source>
        <dbReference type="SAM" id="MobiDB-lite"/>
    </source>
</evidence>
<dbReference type="GeneID" id="89942347"/>
<feature type="compositionally biased region" description="Polar residues" evidence="11">
    <location>
        <begin position="1216"/>
        <end position="1226"/>
    </location>
</feature>
<feature type="region of interest" description="Disordered" evidence="11">
    <location>
        <begin position="113"/>
        <end position="181"/>
    </location>
</feature>
<comment type="catalytic activity">
    <reaction evidence="10">
        <text>ATP + H2O = ADP + phosphate + H(+)</text>
        <dbReference type="Rhea" id="RHEA:13065"/>
        <dbReference type="ChEBI" id="CHEBI:15377"/>
        <dbReference type="ChEBI" id="CHEBI:15378"/>
        <dbReference type="ChEBI" id="CHEBI:30616"/>
        <dbReference type="ChEBI" id="CHEBI:43474"/>
        <dbReference type="ChEBI" id="CHEBI:456216"/>
        <dbReference type="EC" id="5.6.2.4"/>
    </reaction>
</comment>
<feature type="region of interest" description="Disordered" evidence="11">
    <location>
        <begin position="34"/>
        <end position="57"/>
    </location>
</feature>